<proteinExistence type="predicted"/>
<accession>A0ABD7Z2K6</accession>
<sequence length="1206" mass="142306">MTERDITKITDYPLIQKLAQALWQSEDYGHGVAIMVGAGFSRSAATTQDINKKMPIWANLAKKIAEELGEEEHTDALRLAQMYQDYFGKQTLYDLLKNEIDDEIWQPAELYQQLLTLPWTEVLTTNWDTLLERAARDIHEPIYDIVNKQEDLACCHSPRIVKLHGTINLSSDLIFTQEDYRHYPKKYGIFVNFVRQVFVENELCLIGFSGDDPNFLQWIGWVRDNLQSNARRIYLVGALNLSSAKRKYLESLNVAPIDLFELVADIDNRDLKHKTAIELFLTQLSNLEVKKVWDWLPKQFDEIIKLYSRNQGEIKIDEALSALRKDRESYPEWIICPNPLRVYVEMQINKFWFFIPDIFKQQVNIRNQLLYELVWRYGIIFNFNINKNIRTILLEICEPDVNSGLSVKQHLEIALYLLKCTRFIKEDSDQQEIIDKTARILRENSRYWSEGLVELYYHQILVARDKLNYPLMEELVNTIQGVDPIWKLRKAFILSEIACYEESIGLIDEAYTELVLGYRNNRNSIFILSRLAWAHMLKSITDRVQHKHKTLIFSGSKYSQQNCNPYDIIDYLEAKLSESIKYKKQPTYVESFDSGKIIENSPTLKFNSVIEIPPAILFDNICNIVGLSIQWPNLIYIKKILIDMVNLVETNYWMKFFLLIKISDNSEFEQLEKIYNRITIAQLTYDEVDKIVKCCSEAVEYWKNKIIKEYGNNNKIEYLINYLSNFIKILARFQLRLSSEEAKKYYRLALDLYKNNWPFYMIFENSISDLLNYSLQSIPTKQHHELLTEALQFPINNKLLNPIIQHPGKRKADNQLDYAINELIKYINYSSRINLKIVDRILPLINNKFLYENEEKQLILNLYGKNPDYQDLLHHNNIFCPDFFLKIPPRKNIEQVYSLIIDMVFTVPPSDDLDFLEKLLIILLWQKKELKPDIKIIIEYFDYFTGWEYDEQQNKEKMLISVSEFVNLKKKIKLECIGCILYYLVQYFPKEYLNKDNFEKFYSFYIENNGFLEKYYTIRTFVPFVLNNSQLDKEVIDIIKMGLRSKNELVVCDAAKAILEWGNKLSDRIVIRPLINKLINHVESVKLVGIVNILPVINEMLNQGWLTNDDINILIENLPEIYNECDYRYITDNNTIEISLFPTIRARCVKLARDILKRSNQLNLDLQDILEEAKNDALPEVRFAETDEFYEQANPLKHINLLGHIH</sequence>
<dbReference type="RefSeq" id="WP_025331103.1">
    <property type="nucleotide sequence ID" value="NZ_CP132375.1"/>
</dbReference>
<dbReference type="Proteomes" id="UP001229773">
    <property type="component" value="Chromosome"/>
</dbReference>
<evidence type="ECO:0000313" key="1">
    <source>
        <dbReference type="EMBL" id="WLS98018.1"/>
    </source>
</evidence>
<reference evidence="1 2" key="1">
    <citation type="submission" date="2023-08" db="EMBL/GenBank/DDBJ databases">
        <title>Complete genome sequences of 12 bacterial strains from the honey bee gut, resolved with long-read nanopore sequencing.</title>
        <authorList>
            <person name="Kwong W.K."/>
            <person name="Acheampong S."/>
            <person name="Polat M.F."/>
        </authorList>
    </citation>
    <scope>NUCLEOTIDE SEQUENCE [LARGE SCALE GENOMIC DNA]</scope>
    <source>
        <strain evidence="2">wkB9</strain>
    </source>
</reference>
<dbReference type="AlphaFoldDB" id="A0ABD7Z2K6"/>
<organism evidence="1 2">
    <name type="scientific">Snodgrassella alvi</name>
    <dbReference type="NCBI Taxonomy" id="1196083"/>
    <lineage>
        <taxon>Bacteria</taxon>
        <taxon>Pseudomonadati</taxon>
        <taxon>Pseudomonadota</taxon>
        <taxon>Betaproteobacteria</taxon>
        <taxon>Neisseriales</taxon>
        <taxon>Neisseriaceae</taxon>
        <taxon>Snodgrassella</taxon>
    </lineage>
</organism>
<dbReference type="GeneID" id="32538072"/>
<protein>
    <submittedName>
        <fullName evidence="1">SIR2 family protein</fullName>
    </submittedName>
</protein>
<dbReference type="EMBL" id="CP132375">
    <property type="protein sequence ID" value="WLS98018.1"/>
    <property type="molecule type" value="Genomic_DNA"/>
</dbReference>
<dbReference type="Pfam" id="PF13289">
    <property type="entry name" value="SIR2_2"/>
    <property type="match status" value="1"/>
</dbReference>
<name>A0ABD7Z2K6_9NEIS</name>
<dbReference type="InterPro" id="IPR029035">
    <property type="entry name" value="DHS-like_NAD/FAD-binding_dom"/>
</dbReference>
<dbReference type="SUPFAM" id="SSF52467">
    <property type="entry name" value="DHS-like NAD/FAD-binding domain"/>
    <property type="match status" value="1"/>
</dbReference>
<evidence type="ECO:0000313" key="2">
    <source>
        <dbReference type="Proteomes" id="UP001229773"/>
    </source>
</evidence>
<gene>
    <name evidence="1" type="ORF">RAM05_09225</name>
</gene>